<evidence type="ECO:0000313" key="3">
    <source>
        <dbReference type="Proteomes" id="UP000007800"/>
    </source>
</evidence>
<accession>C5LPL8</accession>
<sequence length="244" mass="27597">MMQSLPNDTVSSVYSKVIDRALSRFQTELRREDEEGRGRAIRADVLGAVRTRWMHLTKECYCNEGRLPAGLKRPASAGSENGENNVKKLRVEREKTANDSDDEDDDFADEFDDAEFVHATAAGQKASAEEHDRAVAAETREREKEERQKEVERKQFEAWSKIEGELIDEERLLAEEDACWKMVPEPEKCPVKIYGNVEVTEMGSNKRSKWNVSADRILVASARGEWLASSMEGSFVHLGAETAE</sequence>
<organism evidence="3">
    <name type="scientific">Perkinsus marinus (strain ATCC 50983 / TXsc)</name>
    <dbReference type="NCBI Taxonomy" id="423536"/>
    <lineage>
        <taxon>Eukaryota</taxon>
        <taxon>Sar</taxon>
        <taxon>Alveolata</taxon>
        <taxon>Perkinsozoa</taxon>
        <taxon>Perkinsea</taxon>
        <taxon>Perkinsida</taxon>
        <taxon>Perkinsidae</taxon>
        <taxon>Perkinsus</taxon>
    </lineage>
</organism>
<dbReference type="Proteomes" id="UP000007800">
    <property type="component" value="Unassembled WGS sequence"/>
</dbReference>
<feature type="compositionally biased region" description="Basic and acidic residues" evidence="1">
    <location>
        <begin position="85"/>
        <end position="98"/>
    </location>
</feature>
<feature type="region of interest" description="Disordered" evidence="1">
    <location>
        <begin position="121"/>
        <end position="149"/>
    </location>
</feature>
<dbReference type="EMBL" id="GG684180">
    <property type="protein sequence ID" value="EER01338.1"/>
    <property type="molecule type" value="Genomic_DNA"/>
</dbReference>
<proteinExistence type="predicted"/>
<dbReference type="GeneID" id="9058897"/>
<gene>
    <name evidence="2" type="ORF">Pmar_PMAR004211</name>
</gene>
<dbReference type="OMA" id="EEDACWK"/>
<dbReference type="AlphaFoldDB" id="C5LPL8"/>
<feature type="region of interest" description="Disordered" evidence="1">
    <location>
        <begin position="67"/>
        <end position="107"/>
    </location>
</feature>
<feature type="compositionally biased region" description="Basic and acidic residues" evidence="1">
    <location>
        <begin position="127"/>
        <end position="149"/>
    </location>
</feature>
<reference evidence="2 3" key="1">
    <citation type="submission" date="2008-07" db="EMBL/GenBank/DDBJ databases">
        <authorList>
            <person name="El-Sayed N."/>
            <person name="Caler E."/>
            <person name="Inman J."/>
            <person name="Amedeo P."/>
            <person name="Hass B."/>
            <person name="Wortman J."/>
        </authorList>
    </citation>
    <scope>NUCLEOTIDE SEQUENCE [LARGE SCALE GENOMIC DNA]</scope>
    <source>
        <strain evidence="3">ATCC 50983 / TXsc</strain>
    </source>
</reference>
<dbReference type="OrthoDB" id="10377092at2759"/>
<dbReference type="InParanoid" id="C5LPL8"/>
<name>C5LPL8_PERM5</name>
<protein>
    <submittedName>
        <fullName evidence="2">Uncharacterized protein</fullName>
    </submittedName>
</protein>
<evidence type="ECO:0000256" key="1">
    <source>
        <dbReference type="SAM" id="MobiDB-lite"/>
    </source>
</evidence>
<evidence type="ECO:0000313" key="2">
    <source>
        <dbReference type="EMBL" id="EER01338.1"/>
    </source>
</evidence>
<keyword evidence="3" id="KW-1185">Reference proteome</keyword>
<dbReference type="RefSeq" id="XP_002768620.1">
    <property type="nucleotide sequence ID" value="XM_002768574.1"/>
</dbReference>